<evidence type="ECO:0000256" key="5">
    <source>
        <dbReference type="ARBA" id="ARBA00022970"/>
    </source>
</evidence>
<keyword evidence="3" id="KW-1003">Cell membrane</keyword>
<evidence type="ECO:0000256" key="1">
    <source>
        <dbReference type="ARBA" id="ARBA00004651"/>
    </source>
</evidence>
<keyword evidence="7 9" id="KW-0472">Membrane</keyword>
<evidence type="ECO:0000256" key="2">
    <source>
        <dbReference type="ARBA" id="ARBA00022448"/>
    </source>
</evidence>
<feature type="transmembrane region" description="Helical" evidence="9">
    <location>
        <begin position="16"/>
        <end position="35"/>
    </location>
</feature>
<accession>A0A0F9A205</accession>
<protein>
    <recommendedName>
        <fullName evidence="11">Branched-chain amino acid ABC transporter permease</fullName>
    </recommendedName>
</protein>
<dbReference type="Pfam" id="PF02653">
    <property type="entry name" value="BPD_transp_2"/>
    <property type="match status" value="1"/>
</dbReference>
<dbReference type="InterPro" id="IPR052157">
    <property type="entry name" value="BCAA_transport_permease"/>
</dbReference>
<keyword evidence="2" id="KW-0813">Transport</keyword>
<dbReference type="PANTHER" id="PTHR11795">
    <property type="entry name" value="BRANCHED-CHAIN AMINO ACID TRANSPORT SYSTEM PERMEASE PROTEIN LIVH"/>
    <property type="match status" value="1"/>
</dbReference>
<evidence type="ECO:0000256" key="3">
    <source>
        <dbReference type="ARBA" id="ARBA00022475"/>
    </source>
</evidence>
<feature type="transmembrane region" description="Helical" evidence="9">
    <location>
        <begin position="150"/>
        <end position="171"/>
    </location>
</feature>
<evidence type="ECO:0000313" key="10">
    <source>
        <dbReference type="EMBL" id="KKL03584.1"/>
    </source>
</evidence>
<evidence type="ECO:0000256" key="9">
    <source>
        <dbReference type="SAM" id="Phobius"/>
    </source>
</evidence>
<evidence type="ECO:0000256" key="8">
    <source>
        <dbReference type="ARBA" id="ARBA00037998"/>
    </source>
</evidence>
<dbReference type="GO" id="GO:0006865">
    <property type="term" value="P:amino acid transport"/>
    <property type="evidence" value="ECO:0007669"/>
    <property type="project" value="UniProtKB-KW"/>
</dbReference>
<feature type="transmembrane region" description="Helical" evidence="9">
    <location>
        <begin position="70"/>
        <end position="95"/>
    </location>
</feature>
<comment type="caution">
    <text evidence="10">The sequence shown here is derived from an EMBL/GenBank/DDBJ whole genome shotgun (WGS) entry which is preliminary data.</text>
</comment>
<evidence type="ECO:0008006" key="11">
    <source>
        <dbReference type="Google" id="ProtNLM"/>
    </source>
</evidence>
<keyword evidence="6 9" id="KW-1133">Transmembrane helix</keyword>
<name>A0A0F9A205_9ZZZZ</name>
<keyword evidence="4 9" id="KW-0812">Transmembrane</keyword>
<reference evidence="10" key="1">
    <citation type="journal article" date="2015" name="Nature">
        <title>Complex archaea that bridge the gap between prokaryotes and eukaryotes.</title>
        <authorList>
            <person name="Spang A."/>
            <person name="Saw J.H."/>
            <person name="Jorgensen S.L."/>
            <person name="Zaremba-Niedzwiedzka K."/>
            <person name="Martijn J."/>
            <person name="Lind A.E."/>
            <person name="van Eijk R."/>
            <person name="Schleper C."/>
            <person name="Guy L."/>
            <person name="Ettema T.J."/>
        </authorList>
    </citation>
    <scope>NUCLEOTIDE SEQUENCE</scope>
</reference>
<evidence type="ECO:0000256" key="7">
    <source>
        <dbReference type="ARBA" id="ARBA00023136"/>
    </source>
</evidence>
<dbReference type="CDD" id="cd06582">
    <property type="entry name" value="TM_PBP1_LivH_like"/>
    <property type="match status" value="1"/>
</dbReference>
<proteinExistence type="inferred from homology"/>
<dbReference type="AlphaFoldDB" id="A0A0F9A205"/>
<feature type="transmembrane region" description="Helical" evidence="9">
    <location>
        <begin position="285"/>
        <end position="301"/>
    </location>
</feature>
<gene>
    <name evidence="10" type="ORF">LCGC14_2624700</name>
</gene>
<feature type="transmembrane region" description="Helical" evidence="9">
    <location>
        <begin position="107"/>
        <end position="130"/>
    </location>
</feature>
<organism evidence="10">
    <name type="scientific">marine sediment metagenome</name>
    <dbReference type="NCBI Taxonomy" id="412755"/>
    <lineage>
        <taxon>unclassified sequences</taxon>
        <taxon>metagenomes</taxon>
        <taxon>ecological metagenomes</taxon>
    </lineage>
</organism>
<dbReference type="PANTHER" id="PTHR11795:SF445">
    <property type="entry name" value="AMINO ACID ABC TRANSPORTER PERMEASE PROTEIN"/>
    <property type="match status" value="1"/>
</dbReference>
<comment type="subcellular location">
    <subcellularLocation>
        <location evidence="1">Cell membrane</location>
        <topology evidence="1">Multi-pass membrane protein</topology>
    </subcellularLocation>
</comment>
<evidence type="ECO:0000256" key="6">
    <source>
        <dbReference type="ARBA" id="ARBA00022989"/>
    </source>
</evidence>
<comment type="similarity">
    <text evidence="8">Belongs to the binding-protein-dependent transport system permease family. LivHM subfamily.</text>
</comment>
<dbReference type="InterPro" id="IPR001851">
    <property type="entry name" value="ABC_transp_permease"/>
</dbReference>
<dbReference type="GO" id="GO:0022857">
    <property type="term" value="F:transmembrane transporter activity"/>
    <property type="evidence" value="ECO:0007669"/>
    <property type="project" value="InterPro"/>
</dbReference>
<feature type="transmembrane region" description="Helical" evidence="9">
    <location>
        <begin position="42"/>
        <end position="64"/>
    </location>
</feature>
<sequence length="313" mass="33576">MIEDIMNMLFNGTLNGAVYALVALGYSLVYGVGGVMNLAHGAYFMVTGYTLLWLVKSPYYIMLVGVSNPFVAGFLIVALALLIITITGGLSYILLIKPLQHSQVGVVLGTFGLAFFIEQIVMVISGTEAWTITELQLVQGVTVFLGYSMINQYILLIIISVIIVSLFAVFISKSKLGKSIRAVSQDHEAASLMGINANRVLLYTVMISALLAGIAAFLYLPGAAISGPSMGWSFLTNSFSVVILGGMGSLVGSVVGAFIIGYSISFTQVFINIVITPTIRIQGPSWAHLIPIIIIIIVLLIRPRGLFGKKEID</sequence>
<dbReference type="GO" id="GO:0005886">
    <property type="term" value="C:plasma membrane"/>
    <property type="evidence" value="ECO:0007669"/>
    <property type="project" value="UniProtKB-SubCell"/>
</dbReference>
<feature type="transmembrane region" description="Helical" evidence="9">
    <location>
        <begin position="200"/>
        <end position="220"/>
    </location>
</feature>
<evidence type="ECO:0000256" key="4">
    <source>
        <dbReference type="ARBA" id="ARBA00022692"/>
    </source>
</evidence>
<dbReference type="EMBL" id="LAZR01044869">
    <property type="protein sequence ID" value="KKL03584.1"/>
    <property type="molecule type" value="Genomic_DNA"/>
</dbReference>
<keyword evidence="5" id="KW-0029">Amino-acid transport</keyword>